<proteinExistence type="predicted"/>
<dbReference type="EMBL" id="JAPQYE010000033">
    <property type="protein sequence ID" value="MCZ0732509.1"/>
    <property type="molecule type" value="Genomic_DNA"/>
</dbReference>
<organism evidence="2 3">
    <name type="scientific">Mycolicibacterium iranicum</name>
    <name type="common">Mycobacterium iranicum</name>
    <dbReference type="NCBI Taxonomy" id="912594"/>
    <lineage>
        <taxon>Bacteria</taxon>
        <taxon>Bacillati</taxon>
        <taxon>Actinomycetota</taxon>
        <taxon>Actinomycetes</taxon>
        <taxon>Mycobacteriales</taxon>
        <taxon>Mycobacteriaceae</taxon>
        <taxon>Mycolicibacterium</taxon>
    </lineage>
</organism>
<evidence type="ECO:0000313" key="3">
    <source>
        <dbReference type="Proteomes" id="UP001084650"/>
    </source>
</evidence>
<evidence type="ECO:0000256" key="1">
    <source>
        <dbReference type="SAM" id="MobiDB-lite"/>
    </source>
</evidence>
<dbReference type="RefSeq" id="WP_268788153.1">
    <property type="nucleotide sequence ID" value="NZ_JAPQYE010000033.1"/>
</dbReference>
<comment type="caution">
    <text evidence="2">The sequence shown here is derived from an EMBL/GenBank/DDBJ whole genome shotgun (WGS) entry which is preliminary data.</text>
</comment>
<reference evidence="2" key="1">
    <citation type="submission" date="2022-12" db="EMBL/GenBank/DDBJ databases">
        <title>Whole genome sequence of Mycolicibacterium iranicum strain SBH312.</title>
        <authorList>
            <person name="Jani J."/>
            <person name="Arifin Mustapha Z."/>
            <person name="Ahmed K."/>
            <person name="Kai Ling C."/>
        </authorList>
    </citation>
    <scope>NUCLEOTIDE SEQUENCE</scope>
    <source>
        <strain evidence="2">SBH312</strain>
    </source>
</reference>
<dbReference type="Proteomes" id="UP001084650">
    <property type="component" value="Unassembled WGS sequence"/>
</dbReference>
<gene>
    <name evidence="2" type="ORF">OY187_31135</name>
</gene>
<protein>
    <submittedName>
        <fullName evidence="2">Uncharacterized protein</fullName>
    </submittedName>
</protein>
<keyword evidence="3" id="KW-1185">Reference proteome</keyword>
<sequence length="58" mass="6066">MDNEDETAQLRDALGGELPPPTSPVGAEIKARYEALAGGLRVSLEKLTNDQPPPAPPA</sequence>
<accession>A0ABT4HRY8</accession>
<feature type="region of interest" description="Disordered" evidence="1">
    <location>
        <begin position="1"/>
        <end position="25"/>
    </location>
</feature>
<evidence type="ECO:0000313" key="2">
    <source>
        <dbReference type="EMBL" id="MCZ0732509.1"/>
    </source>
</evidence>
<name>A0ABT4HRY8_MYCIR</name>